<dbReference type="InterPro" id="IPR013563">
    <property type="entry name" value="Oligopep_ABC_C"/>
</dbReference>
<dbReference type="CDD" id="cd03257">
    <property type="entry name" value="ABC_NikE_OppD_transporters"/>
    <property type="match status" value="1"/>
</dbReference>
<gene>
    <name evidence="6" type="ORF">EV137_7238</name>
</gene>
<accession>A0ABY2F880</accession>
<dbReference type="InterPro" id="IPR003593">
    <property type="entry name" value="AAA+_ATPase"/>
</dbReference>
<dbReference type="EMBL" id="SODU01000004">
    <property type="protein sequence ID" value="TDW84425.1"/>
    <property type="molecule type" value="Genomic_DNA"/>
</dbReference>
<dbReference type="RefSeq" id="WP_134132557.1">
    <property type="nucleotide sequence ID" value="NZ_SODU01000004.1"/>
</dbReference>
<dbReference type="InterPro" id="IPR050319">
    <property type="entry name" value="ABC_transp_ATP-bind"/>
</dbReference>
<dbReference type="PANTHER" id="PTHR43776">
    <property type="entry name" value="TRANSPORT ATP-BINDING PROTEIN"/>
    <property type="match status" value="1"/>
</dbReference>
<evidence type="ECO:0000313" key="6">
    <source>
        <dbReference type="EMBL" id="TDW84425.1"/>
    </source>
</evidence>
<dbReference type="InterPro" id="IPR027417">
    <property type="entry name" value="P-loop_NTPase"/>
</dbReference>
<dbReference type="Proteomes" id="UP000295060">
    <property type="component" value="Unassembled WGS sequence"/>
</dbReference>
<evidence type="ECO:0000256" key="2">
    <source>
        <dbReference type="ARBA" id="ARBA00022448"/>
    </source>
</evidence>
<dbReference type="Pfam" id="PF00005">
    <property type="entry name" value="ABC_tran"/>
    <property type="match status" value="1"/>
</dbReference>
<feature type="domain" description="ABC transporter" evidence="5">
    <location>
        <begin position="6"/>
        <end position="261"/>
    </location>
</feature>
<proteinExistence type="inferred from homology"/>
<sequence>MNEPLLEVAGLRKYFPVRGGFLRRPVGEIKAVDGVDLTVNRGETVALVGESGCGKSTTGRTIVRLEEPTAGEVVFHHPERGPLHLESANSRTLRAVRPHLQMIFQDPFASLDSRMTVSSIIAEPLVINKTATGQRLKDRVAELLSLVGLRPEHANRYPHAFSGGQRQRIGIARAIALNPDLIVCDEAVSALDLSVQAQILNLLEELQRRLGIAYLFISHDLSAVDHIADRVVVMYVGQIVESGPVEQLYNAPKHPYTEALLAAVPQPDPRVRTRPKILTGDVPSPANPPSGCTFHPRCPYAQPICAAETPPLLQVGEGRASACHFADTLPLTGAVAAMSPPAGL</sequence>
<comment type="caution">
    <text evidence="6">The sequence shown here is derived from an EMBL/GenBank/DDBJ whole genome shotgun (WGS) entry which is preliminary data.</text>
</comment>
<dbReference type="PROSITE" id="PS00211">
    <property type="entry name" value="ABC_TRANSPORTER_1"/>
    <property type="match status" value="1"/>
</dbReference>
<dbReference type="SUPFAM" id="SSF52540">
    <property type="entry name" value="P-loop containing nucleoside triphosphate hydrolases"/>
    <property type="match status" value="1"/>
</dbReference>
<dbReference type="Pfam" id="PF08352">
    <property type="entry name" value="oligo_HPY"/>
    <property type="match status" value="1"/>
</dbReference>
<dbReference type="NCBIfam" id="TIGR01727">
    <property type="entry name" value="oligo_HPY"/>
    <property type="match status" value="1"/>
</dbReference>
<dbReference type="PROSITE" id="PS50893">
    <property type="entry name" value="ABC_TRANSPORTER_2"/>
    <property type="match status" value="1"/>
</dbReference>
<evidence type="ECO:0000256" key="3">
    <source>
        <dbReference type="ARBA" id="ARBA00022741"/>
    </source>
</evidence>
<protein>
    <submittedName>
        <fullName evidence="6">Peptide/nickel transport system ATP-binding protein</fullName>
    </submittedName>
</protein>
<evidence type="ECO:0000313" key="7">
    <source>
        <dbReference type="Proteomes" id="UP000295060"/>
    </source>
</evidence>
<comment type="similarity">
    <text evidence="1">Belongs to the ABC transporter superfamily.</text>
</comment>
<keyword evidence="4 6" id="KW-0067">ATP-binding</keyword>
<keyword evidence="2" id="KW-0813">Transport</keyword>
<name>A0ABY2F880_9ACTN</name>
<keyword evidence="3" id="KW-0547">Nucleotide-binding</keyword>
<dbReference type="GO" id="GO:0005524">
    <property type="term" value="F:ATP binding"/>
    <property type="evidence" value="ECO:0007669"/>
    <property type="project" value="UniProtKB-KW"/>
</dbReference>
<dbReference type="SMART" id="SM00382">
    <property type="entry name" value="AAA"/>
    <property type="match status" value="1"/>
</dbReference>
<reference evidence="6 7" key="1">
    <citation type="submission" date="2019-03" db="EMBL/GenBank/DDBJ databases">
        <title>Genomic Encyclopedia of Type Strains, Phase III (KMG-III): the genomes of soil and plant-associated and newly described type strains.</title>
        <authorList>
            <person name="Whitman W."/>
        </authorList>
    </citation>
    <scope>NUCLEOTIDE SEQUENCE [LARGE SCALE GENOMIC DNA]</scope>
    <source>
        <strain evidence="6 7">VKMAc-2574</strain>
    </source>
</reference>
<evidence type="ECO:0000256" key="1">
    <source>
        <dbReference type="ARBA" id="ARBA00005417"/>
    </source>
</evidence>
<dbReference type="Gene3D" id="3.40.50.300">
    <property type="entry name" value="P-loop containing nucleotide triphosphate hydrolases"/>
    <property type="match status" value="1"/>
</dbReference>
<organism evidence="6 7">
    <name type="scientific">Kribbella pratensis</name>
    <dbReference type="NCBI Taxonomy" id="2512112"/>
    <lineage>
        <taxon>Bacteria</taxon>
        <taxon>Bacillati</taxon>
        <taxon>Actinomycetota</taxon>
        <taxon>Actinomycetes</taxon>
        <taxon>Propionibacteriales</taxon>
        <taxon>Kribbellaceae</taxon>
        <taxon>Kribbella</taxon>
    </lineage>
</organism>
<evidence type="ECO:0000256" key="4">
    <source>
        <dbReference type="ARBA" id="ARBA00022840"/>
    </source>
</evidence>
<dbReference type="PANTHER" id="PTHR43776:SF7">
    <property type="entry name" value="D,D-DIPEPTIDE TRANSPORT ATP-BINDING PROTEIN DDPF-RELATED"/>
    <property type="match status" value="1"/>
</dbReference>
<dbReference type="InterPro" id="IPR003439">
    <property type="entry name" value="ABC_transporter-like_ATP-bd"/>
</dbReference>
<keyword evidence="7" id="KW-1185">Reference proteome</keyword>
<evidence type="ECO:0000259" key="5">
    <source>
        <dbReference type="PROSITE" id="PS50893"/>
    </source>
</evidence>
<dbReference type="InterPro" id="IPR017871">
    <property type="entry name" value="ABC_transporter-like_CS"/>
</dbReference>